<organism evidence="2 3">
    <name type="scientific">Rickettsia asembonensis</name>
    <dbReference type="NCBI Taxonomy" id="1068590"/>
    <lineage>
        <taxon>Bacteria</taxon>
        <taxon>Pseudomonadati</taxon>
        <taxon>Pseudomonadota</taxon>
        <taxon>Alphaproteobacteria</taxon>
        <taxon>Rickettsiales</taxon>
        <taxon>Rickettsiaceae</taxon>
        <taxon>Rickettsieae</taxon>
        <taxon>Rickettsia</taxon>
        <taxon>spotted fever group</taxon>
    </lineage>
</organism>
<keyword evidence="3" id="KW-1185">Reference proteome</keyword>
<evidence type="ECO:0000313" key="2">
    <source>
        <dbReference type="EMBL" id="KIJ89240.1"/>
    </source>
</evidence>
<dbReference type="EMBL" id="JWSW01000003">
    <property type="protein sequence ID" value="KIJ89240.1"/>
    <property type="molecule type" value="Genomic_DNA"/>
</dbReference>
<feature type="signal peptide" evidence="1">
    <location>
        <begin position="1"/>
        <end position="20"/>
    </location>
</feature>
<accession>A0A0C2RED5</accession>
<gene>
    <name evidence="2" type="ORF">SB78_00520</name>
</gene>
<dbReference type="Proteomes" id="UP000031952">
    <property type="component" value="Unassembled WGS sequence"/>
</dbReference>
<evidence type="ECO:0000313" key="3">
    <source>
        <dbReference type="Proteomes" id="UP000031952"/>
    </source>
</evidence>
<reference evidence="2 3" key="1">
    <citation type="submission" date="2014-12" db="EMBL/GenBank/DDBJ databases">
        <title>Whole genome sequence of Candidatus Rickettsia asemboensis strain NMRCii isolated from cat fleas in west Kenya.</title>
        <authorList>
            <person name="Jima D."/>
            <person name="Luce-Fedrow A."/>
            <person name="Yang Y."/>
            <person name="Maina A.N."/>
            <person name="Snesrud E.C."/>
            <person name="Jarman R.G."/>
            <person name="Richards A.L."/>
            <person name="Hang J."/>
        </authorList>
    </citation>
    <scope>NUCLEOTIDE SEQUENCE [LARGE SCALE GENOMIC DNA]</scope>
    <source>
        <strain evidence="2 3">NMRCii</strain>
    </source>
</reference>
<keyword evidence="1" id="KW-0732">Signal</keyword>
<proteinExistence type="predicted"/>
<feature type="chain" id="PRO_5002154762" evidence="1">
    <location>
        <begin position="21"/>
        <end position="133"/>
    </location>
</feature>
<comment type="caution">
    <text evidence="2">The sequence shown here is derived from an EMBL/GenBank/DDBJ whole genome shotgun (WGS) entry which is preliminary data.</text>
</comment>
<dbReference type="RefSeq" id="WP_041077670.1">
    <property type="nucleotide sequence ID" value="NZ_JWSW01000003.1"/>
</dbReference>
<dbReference type="AlphaFoldDB" id="A0A0C2RED5"/>
<name>A0A0C2RED5_9RICK</name>
<sequence>MKIFIILFTIIVSITSRAYANNLNSHIAYCDNIQVEQQEDLIIQKLVKLFAAEMNCIISGCLQQWDVQDNRVKYSIAWQEQWGPVIYGQYQLEDNGRGSTFVCERSKNSVCCWPLGYEYNKAFVICSSNYIEN</sequence>
<evidence type="ECO:0000256" key="1">
    <source>
        <dbReference type="SAM" id="SignalP"/>
    </source>
</evidence>
<protein>
    <submittedName>
        <fullName evidence="2">Uncharacterized protein</fullName>
    </submittedName>
</protein>